<dbReference type="NCBIfam" id="NF000586">
    <property type="entry name" value="PRK00011.1"/>
    <property type="match status" value="1"/>
</dbReference>
<dbReference type="PROSITE" id="PS00096">
    <property type="entry name" value="SHMT"/>
    <property type="match status" value="1"/>
</dbReference>
<feature type="domain" description="Serine hydroxymethyltransferase-like" evidence="11">
    <location>
        <begin position="6"/>
        <end position="396"/>
    </location>
</feature>
<evidence type="ECO:0000256" key="8">
    <source>
        <dbReference type="ARBA" id="ARBA00022898"/>
    </source>
</evidence>
<comment type="caution">
    <text evidence="9">Lacks conserved residue(s) required for the propagation of feature annotation.</text>
</comment>
<dbReference type="OrthoDB" id="9803846at2"/>
<dbReference type="PANTHER" id="PTHR11680">
    <property type="entry name" value="SERINE HYDROXYMETHYLTRANSFERASE"/>
    <property type="match status" value="1"/>
</dbReference>
<feature type="binding site" evidence="9">
    <location>
        <position position="119"/>
    </location>
    <ligand>
        <name>(6S)-5,6,7,8-tetrahydrofolate</name>
        <dbReference type="ChEBI" id="CHEBI:57453"/>
    </ligand>
</feature>
<reference evidence="12 13" key="1">
    <citation type="submission" date="2017-11" db="EMBL/GenBank/DDBJ databases">
        <title>Animal gut microbial communities from fecal samples from Wisconsin, USA.</title>
        <authorList>
            <person name="Neumann A."/>
        </authorList>
    </citation>
    <scope>NUCLEOTIDE SEQUENCE [LARGE SCALE GENOMIC DNA]</scope>
    <source>
        <strain evidence="12 13">UWS3</strain>
    </source>
</reference>
<name>A0A2M9A3A8_9BACT</name>
<gene>
    <name evidence="9" type="primary">glyA</name>
    <name evidence="12" type="ORF">BGX16_0114</name>
</gene>
<dbReference type="Proteomes" id="UP000231134">
    <property type="component" value="Unassembled WGS sequence"/>
</dbReference>
<feature type="modified residue" description="N6-(pyridoxal phosphate)lysine" evidence="9 10">
    <location>
        <position position="228"/>
    </location>
</feature>
<dbReference type="AlphaFoldDB" id="A0A2M9A3A8"/>
<dbReference type="InterPro" id="IPR015424">
    <property type="entry name" value="PyrdxlP-dep_Trfase"/>
</dbReference>
<sequence>MLKSTLQQTDPEIYNIIQKEAERQEYGIELIASENYTSKAVMEAMGSVLTNKYSEGYVGKRYYGGNEVIDEMETLAIDRCKKLFGCEHVNIQPLSGSPANAAVYFAVLKPGDKVLGLKLDHGGHLSHGHPVNFSGMLYNFVQYEVDKETGRIDMEKVREIALREKPKLILAGFSAYSRNLDWKRFKEIADEVGALTMADISHVAGLIAGKAIESPVPYFDIVTTTTHKTLRGPRSAIIMCKDRTIQKMVKGEMKEVSLAKEIDKGVFPGMQGGPHDHINAGKAVAFLEALQPEFQVYAKNVIKNAQAMADEMMKLGYKVISDGTDNHLIVVDMTSQGVSGKEAEVAMEKVGISCSRSTIPFDPRKPMDPSGVRLGTAAITTRGFDEEDTREVTRIIDRCIKAKDDEAALAKIREEIVALCKKHPLYK</sequence>
<dbReference type="PANTHER" id="PTHR11680:SF35">
    <property type="entry name" value="SERINE HYDROXYMETHYLTRANSFERASE 1"/>
    <property type="match status" value="1"/>
</dbReference>
<dbReference type="UniPathway" id="UPA00288">
    <property type="reaction ID" value="UER01023"/>
</dbReference>
<protein>
    <recommendedName>
        <fullName evidence="9">Serine hydroxymethyltransferase</fullName>
        <shortName evidence="9">SHMT</shortName>
        <shortName evidence="9">Serine methylase</shortName>
        <ecNumber evidence="9">2.1.2.1</ecNumber>
    </recommendedName>
</protein>
<feature type="site" description="Plays an important role in substrate specificity" evidence="9">
    <location>
        <position position="227"/>
    </location>
</feature>
<dbReference type="EC" id="2.1.2.1" evidence="9"/>
<evidence type="ECO:0000259" key="11">
    <source>
        <dbReference type="Pfam" id="PF00464"/>
    </source>
</evidence>
<dbReference type="Pfam" id="PF00464">
    <property type="entry name" value="SHMT"/>
    <property type="match status" value="1"/>
</dbReference>
<dbReference type="InterPro" id="IPR015421">
    <property type="entry name" value="PyrdxlP-dep_Trfase_major"/>
</dbReference>
<comment type="similarity">
    <text evidence="3 9">Belongs to the SHMT family.</text>
</comment>
<keyword evidence="9" id="KW-0028">Amino-acid biosynthesis</keyword>
<dbReference type="InterPro" id="IPR049943">
    <property type="entry name" value="Ser_HO-MeTrfase-like"/>
</dbReference>
<dbReference type="RefSeq" id="WP_100424316.1">
    <property type="nucleotide sequence ID" value="NZ_JAQXKX010000046.1"/>
</dbReference>
<dbReference type="GO" id="GO:0035999">
    <property type="term" value="P:tetrahydrofolate interconversion"/>
    <property type="evidence" value="ECO:0007669"/>
    <property type="project" value="UniProtKB-UniRule"/>
</dbReference>
<comment type="pathway">
    <text evidence="9">One-carbon metabolism; tetrahydrofolate interconversion.</text>
</comment>
<evidence type="ECO:0000256" key="4">
    <source>
        <dbReference type="ARBA" id="ARBA00011738"/>
    </source>
</evidence>
<comment type="function">
    <text evidence="9">Catalyzes the reversible interconversion of serine and glycine with tetrahydrofolate (THF) serving as the one-carbon carrier. This reaction serves as the major source of one-carbon groups required for the biosynthesis of purines, thymidylate, methionine, and other important biomolecules. Also exhibits THF-independent aldolase activity toward beta-hydroxyamino acids, producing glycine and aldehydes, via a retro-aldol mechanism.</text>
</comment>
<organism evidence="12 13">
    <name type="scientific">Hallerella succinigenes</name>
    <dbReference type="NCBI Taxonomy" id="1896222"/>
    <lineage>
        <taxon>Bacteria</taxon>
        <taxon>Pseudomonadati</taxon>
        <taxon>Fibrobacterota</taxon>
        <taxon>Fibrobacteria</taxon>
        <taxon>Fibrobacterales</taxon>
        <taxon>Fibrobacteraceae</taxon>
        <taxon>Hallerella</taxon>
    </lineage>
</organism>
<dbReference type="InterPro" id="IPR019798">
    <property type="entry name" value="Ser_HO-MeTrfase_PLP_BS"/>
</dbReference>
<dbReference type="InterPro" id="IPR039429">
    <property type="entry name" value="SHMT-like_dom"/>
</dbReference>
<keyword evidence="13" id="KW-1185">Reference proteome</keyword>
<comment type="subunit">
    <text evidence="4 9">Homodimer.</text>
</comment>
<dbReference type="PIRSF" id="PIRSF000412">
    <property type="entry name" value="SHMT"/>
    <property type="match status" value="1"/>
</dbReference>
<evidence type="ECO:0000256" key="6">
    <source>
        <dbReference type="ARBA" id="ARBA00022563"/>
    </source>
</evidence>
<keyword evidence="6 9" id="KW-0554">One-carbon metabolism</keyword>
<comment type="caution">
    <text evidence="12">The sequence shown here is derived from an EMBL/GenBank/DDBJ whole genome shotgun (WGS) entry which is preliminary data.</text>
</comment>
<dbReference type="SUPFAM" id="SSF53383">
    <property type="entry name" value="PLP-dependent transferases"/>
    <property type="match status" value="1"/>
</dbReference>
<evidence type="ECO:0000256" key="5">
    <source>
        <dbReference type="ARBA" id="ARBA00022490"/>
    </source>
</evidence>
<proteinExistence type="inferred from homology"/>
<evidence type="ECO:0000256" key="7">
    <source>
        <dbReference type="ARBA" id="ARBA00022679"/>
    </source>
</evidence>
<keyword evidence="7 9" id="KW-0808">Transferase</keyword>
<dbReference type="GO" id="GO:0030170">
    <property type="term" value="F:pyridoxal phosphate binding"/>
    <property type="evidence" value="ECO:0007669"/>
    <property type="project" value="UniProtKB-UniRule"/>
</dbReference>
<keyword evidence="8 9" id="KW-0663">Pyridoxal phosphate</keyword>
<dbReference type="Gene3D" id="3.90.1150.10">
    <property type="entry name" value="Aspartate Aminotransferase, domain 1"/>
    <property type="match status" value="1"/>
</dbReference>
<dbReference type="FunFam" id="3.40.640.10:FF:000001">
    <property type="entry name" value="Serine hydroxymethyltransferase"/>
    <property type="match status" value="1"/>
</dbReference>
<dbReference type="GO" id="GO:0032259">
    <property type="term" value="P:methylation"/>
    <property type="evidence" value="ECO:0007669"/>
    <property type="project" value="UniProtKB-KW"/>
</dbReference>
<dbReference type="GO" id="GO:0008168">
    <property type="term" value="F:methyltransferase activity"/>
    <property type="evidence" value="ECO:0007669"/>
    <property type="project" value="UniProtKB-KW"/>
</dbReference>
<evidence type="ECO:0000256" key="1">
    <source>
        <dbReference type="ARBA" id="ARBA00001933"/>
    </source>
</evidence>
<evidence type="ECO:0000256" key="9">
    <source>
        <dbReference type="HAMAP-Rule" id="MF_00051"/>
    </source>
</evidence>
<accession>A0A2M9A3A8</accession>
<evidence type="ECO:0000313" key="12">
    <source>
        <dbReference type="EMBL" id="PJJ40201.1"/>
    </source>
</evidence>
<evidence type="ECO:0000256" key="3">
    <source>
        <dbReference type="ARBA" id="ARBA00006376"/>
    </source>
</evidence>
<evidence type="ECO:0000256" key="10">
    <source>
        <dbReference type="PIRSR" id="PIRSR000412-50"/>
    </source>
</evidence>
<evidence type="ECO:0000256" key="2">
    <source>
        <dbReference type="ARBA" id="ARBA00004496"/>
    </source>
</evidence>
<keyword evidence="12" id="KW-0489">Methyltransferase</keyword>
<comment type="cofactor">
    <cofactor evidence="1 9 10">
        <name>pyridoxal 5'-phosphate</name>
        <dbReference type="ChEBI" id="CHEBI:597326"/>
    </cofactor>
</comment>
<dbReference type="EMBL" id="PGEX01000001">
    <property type="protein sequence ID" value="PJJ40201.1"/>
    <property type="molecule type" value="Genomic_DNA"/>
</dbReference>
<comment type="pathway">
    <text evidence="9">Amino-acid biosynthesis; glycine biosynthesis; glycine from L-serine: step 1/1.</text>
</comment>
<feature type="binding site" evidence="9">
    <location>
        <begin position="123"/>
        <end position="125"/>
    </location>
    <ligand>
        <name>(6S)-5,6,7,8-tetrahydrofolate</name>
        <dbReference type="ChEBI" id="CHEBI:57453"/>
    </ligand>
</feature>
<dbReference type="GO" id="GO:0019264">
    <property type="term" value="P:glycine biosynthetic process from serine"/>
    <property type="evidence" value="ECO:0007669"/>
    <property type="project" value="UniProtKB-UniRule"/>
</dbReference>
<comment type="subcellular location">
    <subcellularLocation>
        <location evidence="2 9">Cytoplasm</location>
    </subcellularLocation>
</comment>
<comment type="catalytic activity">
    <reaction evidence="9">
        <text>(6R)-5,10-methylene-5,6,7,8-tetrahydrofolate + glycine + H2O = (6S)-5,6,7,8-tetrahydrofolate + L-serine</text>
        <dbReference type="Rhea" id="RHEA:15481"/>
        <dbReference type="ChEBI" id="CHEBI:15377"/>
        <dbReference type="ChEBI" id="CHEBI:15636"/>
        <dbReference type="ChEBI" id="CHEBI:33384"/>
        <dbReference type="ChEBI" id="CHEBI:57305"/>
        <dbReference type="ChEBI" id="CHEBI:57453"/>
        <dbReference type="EC" id="2.1.2.1"/>
    </reaction>
</comment>
<keyword evidence="5 9" id="KW-0963">Cytoplasm</keyword>
<dbReference type="CDD" id="cd00378">
    <property type="entry name" value="SHMT"/>
    <property type="match status" value="1"/>
</dbReference>
<dbReference type="Gene3D" id="3.40.640.10">
    <property type="entry name" value="Type I PLP-dependent aspartate aminotransferase-like (Major domain)"/>
    <property type="match status" value="1"/>
</dbReference>
<evidence type="ECO:0000313" key="13">
    <source>
        <dbReference type="Proteomes" id="UP000231134"/>
    </source>
</evidence>
<dbReference type="HAMAP" id="MF_00051">
    <property type="entry name" value="SHMT"/>
    <property type="match status" value="1"/>
</dbReference>
<dbReference type="GO" id="GO:0004372">
    <property type="term" value="F:glycine hydroxymethyltransferase activity"/>
    <property type="evidence" value="ECO:0007669"/>
    <property type="project" value="UniProtKB-UniRule"/>
</dbReference>
<dbReference type="InterPro" id="IPR015422">
    <property type="entry name" value="PyrdxlP-dep_Trfase_small"/>
</dbReference>
<dbReference type="UniPathway" id="UPA00193"/>
<dbReference type="InterPro" id="IPR001085">
    <property type="entry name" value="Ser_HO-MeTrfase"/>
</dbReference>
<dbReference type="GO" id="GO:0005829">
    <property type="term" value="C:cytosol"/>
    <property type="evidence" value="ECO:0007669"/>
    <property type="project" value="TreeGrafter"/>
</dbReference>